<dbReference type="SUPFAM" id="SSF48371">
    <property type="entry name" value="ARM repeat"/>
    <property type="match status" value="1"/>
</dbReference>
<proteinExistence type="predicted"/>
<dbReference type="Proteomes" id="UP001141327">
    <property type="component" value="Unassembled WGS sequence"/>
</dbReference>
<comment type="caution">
    <text evidence="1">The sequence shown here is derived from an EMBL/GenBank/DDBJ whole genome shotgun (WGS) entry which is preliminary data.</text>
</comment>
<dbReference type="InterPro" id="IPR011989">
    <property type="entry name" value="ARM-like"/>
</dbReference>
<accession>A0ABQ8UEG0</accession>
<dbReference type="InterPro" id="IPR016024">
    <property type="entry name" value="ARM-type_fold"/>
</dbReference>
<dbReference type="PANTHER" id="PTHR15245">
    <property type="entry name" value="SYMPLEKIN-RELATED"/>
    <property type="match status" value="1"/>
</dbReference>
<name>A0ABQ8UEG0_9EUKA</name>
<evidence type="ECO:0000313" key="2">
    <source>
        <dbReference type="Proteomes" id="UP001141327"/>
    </source>
</evidence>
<dbReference type="PANTHER" id="PTHR15245:SF20">
    <property type="entry name" value="SYMPLEKIN"/>
    <property type="match status" value="1"/>
</dbReference>
<organism evidence="1 2">
    <name type="scientific">Paratrimastix pyriformis</name>
    <dbReference type="NCBI Taxonomy" id="342808"/>
    <lineage>
        <taxon>Eukaryota</taxon>
        <taxon>Metamonada</taxon>
        <taxon>Preaxostyla</taxon>
        <taxon>Paratrimastigidae</taxon>
        <taxon>Paratrimastix</taxon>
    </lineage>
</organism>
<sequence length="312" mass="33488">MATDDERATALLNELKVSTDLDVKKRNLREVSELVLHKNPSLLPRYFEHILELQLEHSADIKKAVVLFLKEVCLMDSSYLHPTWETLGALLDDESALVVKDSIATAVALVRPSIHYISTASNPSGALGTWKEISAFLGEVVGLLDKHQNQGVLSTAFKGLETMAIAFAEAEPLRPDHPVLPNQPDLFRQQALRCMEALVERVAFLKSYVSAGVVLASLGVLAVHRSGIFTERIVGVLLQIKDQPPPVPPQQRPSVLSALKQSVKAILNGAVGLDLPRAATPPAWVGAGGGLGASAASAPVVLSLSQKIQQCG</sequence>
<reference evidence="1" key="1">
    <citation type="journal article" date="2022" name="bioRxiv">
        <title>Genomics of Preaxostyla Flagellates Illuminates Evolutionary Transitions and the Path Towards Mitochondrial Loss.</title>
        <authorList>
            <person name="Novak L.V.F."/>
            <person name="Treitli S.C."/>
            <person name="Pyrih J."/>
            <person name="Halakuc P."/>
            <person name="Pipaliya S.V."/>
            <person name="Vacek V."/>
            <person name="Brzon O."/>
            <person name="Soukal P."/>
            <person name="Eme L."/>
            <person name="Dacks J.B."/>
            <person name="Karnkowska A."/>
            <person name="Elias M."/>
            <person name="Hampl V."/>
        </authorList>
    </citation>
    <scope>NUCLEOTIDE SEQUENCE</scope>
    <source>
        <strain evidence="1">RCP-MX</strain>
    </source>
</reference>
<evidence type="ECO:0000313" key="1">
    <source>
        <dbReference type="EMBL" id="KAJ4457631.1"/>
    </source>
</evidence>
<dbReference type="Gene3D" id="1.25.10.10">
    <property type="entry name" value="Leucine-rich Repeat Variant"/>
    <property type="match status" value="1"/>
</dbReference>
<dbReference type="EMBL" id="JAPMOS010000043">
    <property type="protein sequence ID" value="KAJ4457631.1"/>
    <property type="molecule type" value="Genomic_DNA"/>
</dbReference>
<dbReference type="InterPro" id="IPR021850">
    <property type="entry name" value="Symplekin/Pta1"/>
</dbReference>
<protein>
    <submittedName>
        <fullName evidence="1">Uncharacterized protein</fullName>
    </submittedName>
</protein>
<keyword evidence="2" id="KW-1185">Reference proteome</keyword>
<gene>
    <name evidence="1" type="ORF">PAPYR_6887</name>
</gene>